<dbReference type="RefSeq" id="WP_263749239.1">
    <property type="nucleotide sequence ID" value="NZ_JAOWRF010000411.1"/>
</dbReference>
<keyword evidence="3" id="KW-1185">Reference proteome</keyword>
<evidence type="ECO:0000313" key="3">
    <source>
        <dbReference type="Proteomes" id="UP001526143"/>
    </source>
</evidence>
<feature type="domain" description="NIDO" evidence="1">
    <location>
        <begin position="395"/>
        <end position="493"/>
    </location>
</feature>
<dbReference type="EMBL" id="JAOWRF010000411">
    <property type="protein sequence ID" value="MCV3217520.1"/>
    <property type="molecule type" value="Genomic_DNA"/>
</dbReference>
<comment type="caution">
    <text evidence="2">The sequence shown here is derived from an EMBL/GenBank/DDBJ whole genome shotgun (WGS) entry which is preliminary data.</text>
</comment>
<dbReference type="Pfam" id="PF06119">
    <property type="entry name" value="NIDO"/>
    <property type="match status" value="2"/>
</dbReference>
<proteinExistence type="predicted"/>
<reference evidence="2 3" key="1">
    <citation type="submission" date="2022-10" db="EMBL/GenBank/DDBJ databases">
        <title>Identification of biosynthetic pathway for the production of the potent trypsin inhibitor radiosumin.</title>
        <authorList>
            <person name="Fewer D.P."/>
            <person name="Delbaje E."/>
            <person name="Ouyang X."/>
            <person name="Agostino P.D."/>
            <person name="Wahlsten M."/>
            <person name="Jokela J."/>
            <person name="Permi P."/>
            <person name="Haapaniemi E."/>
            <person name="Koistinen H."/>
        </authorList>
    </citation>
    <scope>NUCLEOTIDE SEQUENCE [LARGE SCALE GENOMIC DNA]</scope>
    <source>
        <strain evidence="2 3">NIES-515</strain>
    </source>
</reference>
<name>A0ABT3B804_9CYAN</name>
<dbReference type="Proteomes" id="UP001526143">
    <property type="component" value="Unassembled WGS sequence"/>
</dbReference>
<organism evidence="2 3">
    <name type="scientific">Plectonema radiosum NIES-515</name>
    <dbReference type="NCBI Taxonomy" id="2986073"/>
    <lineage>
        <taxon>Bacteria</taxon>
        <taxon>Bacillati</taxon>
        <taxon>Cyanobacteriota</taxon>
        <taxon>Cyanophyceae</taxon>
        <taxon>Oscillatoriophycideae</taxon>
        <taxon>Oscillatoriales</taxon>
        <taxon>Microcoleaceae</taxon>
        <taxon>Plectonema</taxon>
    </lineage>
</organism>
<protein>
    <recommendedName>
        <fullName evidence="1">NIDO domain-containing protein</fullName>
    </recommendedName>
</protein>
<gene>
    <name evidence="2" type="ORF">OGM63_29105</name>
</gene>
<evidence type="ECO:0000259" key="1">
    <source>
        <dbReference type="Pfam" id="PF06119"/>
    </source>
</evidence>
<dbReference type="InterPro" id="IPR003886">
    <property type="entry name" value="NIDO_dom"/>
</dbReference>
<sequence length="646" mass="71049">MQLRQYPLVLLATTLLVTLTGKSGLAFTITPTPQPGTIRENYSSESIFPRGRGVTTLDSYDVLIPSSWNKPPGLVYELPRSRLFAGTFGLWKELKPFRDQGWRFSLGSNLRGNFNITKYYACGVQSHQNSCGADLGEPISIPERAVGAAIRVDYNPAASDPRPETKRLDWIQRVITNFKSVGGSVGNRESFIDNGGITDNPFYNRNIFGEGYRGFVDNPHRTPETGQLDKNFYWSAELFLAEQTATRTVRGREVGNVKIYNGVRWGWKYNYNPNCQSRSSGQSFSSASQCPPYRGYYTDIIGGGIGSSPSGYIPNDDGSFGAIPLDFSFNYFGQTYNDFYLNNNGNITFGSPIGAYTPSPFTAQVSPHMIAPYWADVDTRTAGTVTLRRDIPNQLIVTWDKVGYFNEHADKLASFQLVLRGPDYTVPPGEGNIGFFYKNVQWETGDASRGSGGFGGTQAAVGLSDGLSTVNPFEFSLEGSQQAGISQRVSNSYIWLNVPKTGSGYEGSGGNNGGGCSGGSGGGGCARTYGADRVTYQRLSSFNSNDTNSAEDQYQSSFDINDANWAEDGQLPDNYINDPDWNNYINDADWWSEFKSESPTSVPESTPALGLLALAAWGIKSSLQTRRQQLRHYRGVKARRNFTPKQ</sequence>
<accession>A0ABT3B804</accession>
<feature type="domain" description="NIDO" evidence="1">
    <location>
        <begin position="338"/>
        <end position="390"/>
    </location>
</feature>
<evidence type="ECO:0000313" key="2">
    <source>
        <dbReference type="EMBL" id="MCV3217520.1"/>
    </source>
</evidence>